<gene>
    <name evidence="2" type="ORF">METZ01_LOCUS68658</name>
</gene>
<dbReference type="InterPro" id="IPR029058">
    <property type="entry name" value="AB_hydrolase_fold"/>
</dbReference>
<dbReference type="InterPro" id="IPR050266">
    <property type="entry name" value="AB_hydrolase_sf"/>
</dbReference>
<reference evidence="2" key="1">
    <citation type="submission" date="2018-05" db="EMBL/GenBank/DDBJ databases">
        <authorList>
            <person name="Lanie J.A."/>
            <person name="Ng W.-L."/>
            <person name="Kazmierczak K.M."/>
            <person name="Andrzejewski T.M."/>
            <person name="Davidsen T.M."/>
            <person name="Wayne K.J."/>
            <person name="Tettelin H."/>
            <person name="Glass J.I."/>
            <person name="Rusch D."/>
            <person name="Podicherti R."/>
            <person name="Tsui H.-C.T."/>
            <person name="Winkler M.E."/>
        </authorList>
    </citation>
    <scope>NUCLEOTIDE SEQUENCE</scope>
</reference>
<dbReference type="Gene3D" id="3.40.50.1820">
    <property type="entry name" value="alpha/beta hydrolase"/>
    <property type="match status" value="1"/>
</dbReference>
<name>A0A381TJ64_9ZZZZ</name>
<accession>A0A381TJ64</accession>
<dbReference type="AlphaFoldDB" id="A0A381TJ64"/>
<dbReference type="EMBL" id="UINC01004638">
    <property type="protein sequence ID" value="SVA15804.1"/>
    <property type="molecule type" value="Genomic_DNA"/>
</dbReference>
<dbReference type="InterPro" id="IPR000073">
    <property type="entry name" value="AB_hydrolase_1"/>
</dbReference>
<sequence length="267" mass="29316">MQTEQAMVNGTRISMTGRGPLVILIHGVFMDRRMWESQVAALSPFNRVCCLDMLGHGDSLNPPGDRVLADFVEQVHQVIEFLSKYGKPVLGGFSMGGLVSQAYAVQYHASLRGLMLLNTVYQRSASESNTVEQRLEGMLKGGLDSLIESANGRWFTNSDRDQTPEAIEEILGWMRDGAFQPKLKAYPVFARGDKDTAGKLNSISCPALVMTGDGDGGSTPLMAKQMAESIPDSRLQILDGHRHMMPVLGANLVNSLILDFLREIENE</sequence>
<evidence type="ECO:0000259" key="1">
    <source>
        <dbReference type="Pfam" id="PF12697"/>
    </source>
</evidence>
<dbReference type="SUPFAM" id="SSF53474">
    <property type="entry name" value="alpha/beta-Hydrolases"/>
    <property type="match status" value="1"/>
</dbReference>
<proteinExistence type="predicted"/>
<evidence type="ECO:0000313" key="2">
    <source>
        <dbReference type="EMBL" id="SVA15804.1"/>
    </source>
</evidence>
<dbReference type="Pfam" id="PF12697">
    <property type="entry name" value="Abhydrolase_6"/>
    <property type="match status" value="1"/>
</dbReference>
<organism evidence="2">
    <name type="scientific">marine metagenome</name>
    <dbReference type="NCBI Taxonomy" id="408172"/>
    <lineage>
        <taxon>unclassified sequences</taxon>
        <taxon>metagenomes</taxon>
        <taxon>ecological metagenomes</taxon>
    </lineage>
</organism>
<protein>
    <recommendedName>
        <fullName evidence="1">AB hydrolase-1 domain-containing protein</fullName>
    </recommendedName>
</protein>
<dbReference type="PANTHER" id="PTHR43798">
    <property type="entry name" value="MONOACYLGLYCEROL LIPASE"/>
    <property type="match status" value="1"/>
</dbReference>
<feature type="domain" description="AB hydrolase-1" evidence="1">
    <location>
        <begin position="22"/>
        <end position="246"/>
    </location>
</feature>